<feature type="region of interest" description="Disordered" evidence="1">
    <location>
        <begin position="1"/>
        <end position="42"/>
    </location>
</feature>
<dbReference type="InterPro" id="IPR001611">
    <property type="entry name" value="Leu-rich_rpt"/>
</dbReference>
<keyword evidence="2" id="KW-0812">Transmembrane</keyword>
<feature type="compositionally biased region" description="Polar residues" evidence="1">
    <location>
        <begin position="17"/>
        <end position="41"/>
    </location>
</feature>
<dbReference type="Proteomes" id="UP001648503">
    <property type="component" value="Unassembled WGS sequence"/>
</dbReference>
<evidence type="ECO:0000256" key="2">
    <source>
        <dbReference type="SAM" id="Phobius"/>
    </source>
</evidence>
<dbReference type="InterPro" id="IPR046959">
    <property type="entry name" value="PRK1-6/SRF4-like"/>
</dbReference>
<accession>A0ABQ8FHS2</accession>
<reference evidence="3 4" key="1">
    <citation type="submission" date="2021-02" db="EMBL/GenBank/DDBJ databases">
        <title>Variation within the Batrachochytrium salamandrivorans European outbreak.</title>
        <authorList>
            <person name="Kelly M."/>
            <person name="Pasmans F."/>
            <person name="Shea T.P."/>
            <person name="Munoz J.F."/>
            <person name="Carranza S."/>
            <person name="Cuomo C.A."/>
            <person name="Martel A."/>
        </authorList>
    </citation>
    <scope>NUCLEOTIDE SEQUENCE [LARGE SCALE GENOMIC DNA]</scope>
    <source>
        <strain evidence="3 4">AMFP18/2</strain>
    </source>
</reference>
<dbReference type="EMBL" id="JAFCIX010000102">
    <property type="protein sequence ID" value="KAH6598445.1"/>
    <property type="molecule type" value="Genomic_DNA"/>
</dbReference>
<dbReference type="Gene3D" id="3.80.10.10">
    <property type="entry name" value="Ribonuclease Inhibitor"/>
    <property type="match status" value="1"/>
</dbReference>
<dbReference type="PANTHER" id="PTHR48007">
    <property type="entry name" value="LEUCINE-RICH REPEAT RECEPTOR-LIKE PROTEIN KINASE PXC1"/>
    <property type="match status" value="1"/>
</dbReference>
<keyword evidence="4" id="KW-1185">Reference proteome</keyword>
<name>A0ABQ8FHS2_9FUNG</name>
<feature type="transmembrane region" description="Helical" evidence="2">
    <location>
        <begin position="304"/>
        <end position="328"/>
    </location>
</feature>
<dbReference type="SUPFAM" id="SSF52058">
    <property type="entry name" value="L domain-like"/>
    <property type="match status" value="1"/>
</dbReference>
<evidence type="ECO:0000313" key="3">
    <source>
        <dbReference type="EMBL" id="KAH6598445.1"/>
    </source>
</evidence>
<keyword evidence="2" id="KW-1133">Transmembrane helix</keyword>
<dbReference type="Pfam" id="PF00560">
    <property type="entry name" value="LRR_1"/>
    <property type="match status" value="1"/>
</dbReference>
<comment type="caution">
    <text evidence="3">The sequence shown here is derived from an EMBL/GenBank/DDBJ whole genome shotgun (WGS) entry which is preliminary data.</text>
</comment>
<gene>
    <name evidence="3" type="ORF">BASA50_003486</name>
</gene>
<evidence type="ECO:0000256" key="1">
    <source>
        <dbReference type="SAM" id="MobiDB-lite"/>
    </source>
</evidence>
<evidence type="ECO:0008006" key="5">
    <source>
        <dbReference type="Google" id="ProtNLM"/>
    </source>
</evidence>
<dbReference type="InterPro" id="IPR032675">
    <property type="entry name" value="LRR_dom_sf"/>
</dbReference>
<sequence>MSSNKEMKTFTKKSHSSNKTVTPKANPTAPTSSKTSITIPPNTDVPLNELAKLPMSAQKAIACQKLSLMFHNLRVHTHPEHMGPNCCKWSTKSLKAPTIQQRLELGPLQPGLWVTCDGSKIVELYVDGESEYSLQGTLADVELLEAFPSLRLLVLTNHRNLTGSIPDMSNLVELQHLDLHGNSHVGALPASLANANTLRHLDLSSTMLSGDIPWDIEASFPTLSYINLSNTFVSDSIPDLSNMRGLKTCNLAGLHMCVPTTYRPGVICSNNVQPCREHDPRLDVSWAEVDGSNQYSDNSSFSSILVAGLVVVCLTIVAIAGFLVYRFVCRRGRRNPPRRNPSLDMDLISDEIMADSNIKDMHYGAFNKIARRDTLSKKDRNTVPADLDYTNALERMHELLIHTQKYNWQQRQYQSTYIINDLNPMDDYRVPRAALMRRENSIVTFSSHNSAGYGCDGYRSHFSDDYRVNLRFQILEQQLMGSMTETNIVQHFSHDVRNYPTSPTRDNIDSSLWCNTTTVNNVGWDLGIQRLLSQSLSDLLSDSSALHQYLNSLIVAAKRRDLNIILRNECLDRLEEYLNLDTREIKGSEELQNQDGSDVCRSPDTSKPSQSLSWKPQLMICDDGYLDHCKFSLESPLHDYE</sequence>
<keyword evidence="2" id="KW-0472">Membrane</keyword>
<feature type="region of interest" description="Disordered" evidence="1">
    <location>
        <begin position="591"/>
        <end position="611"/>
    </location>
</feature>
<protein>
    <recommendedName>
        <fullName evidence="5">Leucine-rich repeat-containing N-terminal plant-type domain-containing protein</fullName>
    </recommendedName>
</protein>
<evidence type="ECO:0000313" key="4">
    <source>
        <dbReference type="Proteomes" id="UP001648503"/>
    </source>
</evidence>
<dbReference type="PANTHER" id="PTHR48007:SF4">
    <property type="entry name" value="LEUCINE-RICH REPEAT RECEPTOR-LIKE PROTEIN KINASE PXC1"/>
    <property type="match status" value="1"/>
</dbReference>
<proteinExistence type="predicted"/>
<organism evidence="3 4">
    <name type="scientific">Batrachochytrium salamandrivorans</name>
    <dbReference type="NCBI Taxonomy" id="1357716"/>
    <lineage>
        <taxon>Eukaryota</taxon>
        <taxon>Fungi</taxon>
        <taxon>Fungi incertae sedis</taxon>
        <taxon>Chytridiomycota</taxon>
        <taxon>Chytridiomycota incertae sedis</taxon>
        <taxon>Chytridiomycetes</taxon>
        <taxon>Rhizophydiales</taxon>
        <taxon>Rhizophydiales incertae sedis</taxon>
        <taxon>Batrachochytrium</taxon>
    </lineage>
</organism>